<dbReference type="Gramene" id="KJB63369">
    <property type="protein sequence ID" value="KJB63369"/>
    <property type="gene ID" value="B456_010G226000"/>
</dbReference>
<reference evidence="1 2" key="1">
    <citation type="journal article" date="2012" name="Nature">
        <title>Repeated polyploidization of Gossypium genomes and the evolution of spinnable cotton fibres.</title>
        <authorList>
            <person name="Paterson A.H."/>
            <person name="Wendel J.F."/>
            <person name="Gundlach H."/>
            <person name="Guo H."/>
            <person name="Jenkins J."/>
            <person name="Jin D."/>
            <person name="Llewellyn D."/>
            <person name="Showmaker K.C."/>
            <person name="Shu S."/>
            <person name="Udall J."/>
            <person name="Yoo M.J."/>
            <person name="Byers R."/>
            <person name="Chen W."/>
            <person name="Doron-Faigenboim A."/>
            <person name="Duke M.V."/>
            <person name="Gong L."/>
            <person name="Grimwood J."/>
            <person name="Grover C."/>
            <person name="Grupp K."/>
            <person name="Hu G."/>
            <person name="Lee T.H."/>
            <person name="Li J."/>
            <person name="Lin L."/>
            <person name="Liu T."/>
            <person name="Marler B.S."/>
            <person name="Page J.T."/>
            <person name="Roberts A.W."/>
            <person name="Romanel E."/>
            <person name="Sanders W.S."/>
            <person name="Szadkowski E."/>
            <person name="Tan X."/>
            <person name="Tang H."/>
            <person name="Xu C."/>
            <person name="Wang J."/>
            <person name="Wang Z."/>
            <person name="Zhang D."/>
            <person name="Zhang L."/>
            <person name="Ashrafi H."/>
            <person name="Bedon F."/>
            <person name="Bowers J.E."/>
            <person name="Brubaker C.L."/>
            <person name="Chee P.W."/>
            <person name="Das S."/>
            <person name="Gingle A.R."/>
            <person name="Haigler C.H."/>
            <person name="Harker D."/>
            <person name="Hoffmann L.V."/>
            <person name="Hovav R."/>
            <person name="Jones D.C."/>
            <person name="Lemke C."/>
            <person name="Mansoor S."/>
            <person name="ur Rahman M."/>
            <person name="Rainville L.N."/>
            <person name="Rambani A."/>
            <person name="Reddy U.K."/>
            <person name="Rong J.K."/>
            <person name="Saranga Y."/>
            <person name="Scheffler B.E."/>
            <person name="Scheffler J.A."/>
            <person name="Stelly D.M."/>
            <person name="Triplett B.A."/>
            <person name="Van Deynze A."/>
            <person name="Vaslin M.F."/>
            <person name="Waghmare V.N."/>
            <person name="Walford S.A."/>
            <person name="Wright R.J."/>
            <person name="Zaki E.A."/>
            <person name="Zhang T."/>
            <person name="Dennis E.S."/>
            <person name="Mayer K.F."/>
            <person name="Peterson D.G."/>
            <person name="Rokhsar D.S."/>
            <person name="Wang X."/>
            <person name="Schmutz J."/>
        </authorList>
    </citation>
    <scope>NUCLEOTIDE SEQUENCE [LARGE SCALE GENOMIC DNA]</scope>
</reference>
<organism evidence="1 2">
    <name type="scientific">Gossypium raimondii</name>
    <name type="common">Peruvian cotton</name>
    <name type="synonym">Gossypium klotzschianum subsp. raimondii</name>
    <dbReference type="NCBI Taxonomy" id="29730"/>
    <lineage>
        <taxon>Eukaryota</taxon>
        <taxon>Viridiplantae</taxon>
        <taxon>Streptophyta</taxon>
        <taxon>Embryophyta</taxon>
        <taxon>Tracheophyta</taxon>
        <taxon>Spermatophyta</taxon>
        <taxon>Magnoliopsida</taxon>
        <taxon>eudicotyledons</taxon>
        <taxon>Gunneridae</taxon>
        <taxon>Pentapetalae</taxon>
        <taxon>rosids</taxon>
        <taxon>malvids</taxon>
        <taxon>Malvales</taxon>
        <taxon>Malvaceae</taxon>
        <taxon>Malvoideae</taxon>
        <taxon>Gossypium</taxon>
    </lineage>
</organism>
<proteinExistence type="predicted"/>
<name>A0A0D2U322_GOSRA</name>
<keyword evidence="2" id="KW-1185">Reference proteome</keyword>
<protein>
    <submittedName>
        <fullName evidence="1">Uncharacterized protein</fullName>
    </submittedName>
</protein>
<dbReference type="Proteomes" id="UP000032304">
    <property type="component" value="Chromosome 10"/>
</dbReference>
<dbReference type="AlphaFoldDB" id="A0A0D2U322"/>
<sequence length="110" mass="12325">MARPIVISARGNPPHLSATCLARFGISGWLLRVSCPTLSWNNSQAFFDSRHSTLIFFPAPISPHTSKDRVVKISLEPFSWLGFGIPTWFKSTLFHKSSNNTTNLLLRKTP</sequence>
<evidence type="ECO:0000313" key="1">
    <source>
        <dbReference type="EMBL" id="KJB63369.1"/>
    </source>
</evidence>
<gene>
    <name evidence="1" type="ORF">B456_010G226000</name>
</gene>
<accession>A0A0D2U322</accession>
<evidence type="ECO:0000313" key="2">
    <source>
        <dbReference type="Proteomes" id="UP000032304"/>
    </source>
</evidence>
<dbReference type="EMBL" id="CM001749">
    <property type="protein sequence ID" value="KJB63369.1"/>
    <property type="molecule type" value="Genomic_DNA"/>
</dbReference>